<evidence type="ECO:0000256" key="3">
    <source>
        <dbReference type="ARBA" id="ARBA00022670"/>
    </source>
</evidence>
<dbReference type="Gene3D" id="3.30.70.360">
    <property type="match status" value="2"/>
</dbReference>
<dbReference type="PANTHER" id="PTHR43808">
    <property type="entry name" value="ACETYLORNITHINE DEACETYLASE"/>
    <property type="match status" value="1"/>
</dbReference>
<comment type="similarity">
    <text evidence="2">Belongs to the peptidase M20A family.</text>
</comment>
<dbReference type="SUPFAM" id="SSF55031">
    <property type="entry name" value="Bacterial exopeptidase dimerisation domain"/>
    <property type="match status" value="1"/>
</dbReference>
<dbReference type="GO" id="GO:0008237">
    <property type="term" value="F:metallopeptidase activity"/>
    <property type="evidence" value="ECO:0007669"/>
    <property type="project" value="UniProtKB-KW"/>
</dbReference>
<organism evidence="9 10">
    <name type="scientific">Vagococcus salmoninarum</name>
    <dbReference type="NCBI Taxonomy" id="2739"/>
    <lineage>
        <taxon>Bacteria</taxon>
        <taxon>Bacillati</taxon>
        <taxon>Bacillota</taxon>
        <taxon>Bacilli</taxon>
        <taxon>Lactobacillales</taxon>
        <taxon>Enterococcaceae</taxon>
        <taxon>Vagococcus</taxon>
    </lineage>
</organism>
<proteinExistence type="inferred from homology"/>
<dbReference type="GeneID" id="98567733"/>
<comment type="caution">
    <text evidence="9">The sequence shown here is derived from an EMBL/GenBank/DDBJ whole genome shotgun (WGS) entry which is preliminary data.</text>
</comment>
<dbReference type="InterPro" id="IPR010964">
    <property type="entry name" value="M20A_pepV-rel"/>
</dbReference>
<protein>
    <submittedName>
        <fullName evidence="9">Dipeptidase PepV</fullName>
    </submittedName>
</protein>
<keyword evidence="10" id="KW-1185">Reference proteome</keyword>
<sequence length="470" mass="50287">MTIDWKKEVEARKDDLFTDLFDLLSIPSVREDDKATADAPVGPGPKAALLRFLEIGERDGFVTKNIENIAGHLEYGAGDETMGIFGHVDVVPVGTGWETDPFKPVIKDGKLYARGSSDDKGPSVAAYYALKMIKELELPVSKRVRFIIGTDEESGWSCMDRYMEVEEKPDFGFAPDAEFPIINGEKGMNNIDLQFPGTNAGDYQLVSFNSGLRPNMVPESATAVMTVPNEEAAAKMEVAFLNYVESNPVSGTIEKAGTTVTATIKGKSAHGASPESGINGGTHLAVFLAPFPFAQGAQAFLETAANYLHEEPAGVAFGIAHTDEVMGELTMNPGVFVFAADGTENLITLNIRYPKGVTKAGLVTALENKVGAAGVTVVPGVHGHTPHYVPANDPLVETLLAVYEKHTGLKGAEKVIGGGTFGRLLDRGVAFGAMFPHSVDTMHQANEFMAVDDIINATVIYADAIYSLIK</sequence>
<dbReference type="InterPro" id="IPR050072">
    <property type="entry name" value="Peptidase_M20A"/>
</dbReference>
<dbReference type="CDD" id="cd03888">
    <property type="entry name" value="M20_PepV"/>
    <property type="match status" value="1"/>
</dbReference>
<dbReference type="Gene3D" id="3.40.630.10">
    <property type="entry name" value="Zn peptidases"/>
    <property type="match status" value="1"/>
</dbReference>
<evidence type="ECO:0000256" key="7">
    <source>
        <dbReference type="ARBA" id="ARBA00022997"/>
    </source>
</evidence>
<dbReference type="NCBIfam" id="NF005591">
    <property type="entry name" value="PRK07318.1"/>
    <property type="match status" value="1"/>
</dbReference>
<reference evidence="9 10" key="1">
    <citation type="submission" date="2017-05" db="EMBL/GenBank/DDBJ databases">
        <title>Vagococcus spp. assemblies.</title>
        <authorList>
            <person name="Gulvik C.A."/>
        </authorList>
    </citation>
    <scope>NUCLEOTIDE SEQUENCE [LARGE SCALE GENOMIC DNA]</scope>
    <source>
        <strain evidence="9 10">NCFB 2777</strain>
    </source>
</reference>
<name>A0A429ZSG3_9ENTE</name>
<accession>A0A429ZSG3</accession>
<keyword evidence="8" id="KW-0482">Metalloprotease</keyword>
<dbReference type="GO" id="GO:0008777">
    <property type="term" value="F:acetylornithine deacetylase activity"/>
    <property type="evidence" value="ECO:0007669"/>
    <property type="project" value="TreeGrafter"/>
</dbReference>
<dbReference type="GO" id="GO:0008270">
    <property type="term" value="F:zinc ion binding"/>
    <property type="evidence" value="ECO:0007669"/>
    <property type="project" value="InterPro"/>
</dbReference>
<dbReference type="NCBIfam" id="TIGR01886">
    <property type="entry name" value="dipeptidase"/>
    <property type="match status" value="1"/>
</dbReference>
<keyword evidence="4" id="KW-0479">Metal-binding</keyword>
<evidence type="ECO:0000313" key="10">
    <source>
        <dbReference type="Proteomes" id="UP000287239"/>
    </source>
</evidence>
<dbReference type="Proteomes" id="UP000287239">
    <property type="component" value="Unassembled WGS sequence"/>
</dbReference>
<gene>
    <name evidence="9" type="ORF">CBF35_05065</name>
</gene>
<evidence type="ECO:0000256" key="2">
    <source>
        <dbReference type="ARBA" id="ARBA00006247"/>
    </source>
</evidence>
<dbReference type="InterPro" id="IPR036264">
    <property type="entry name" value="Bact_exopeptidase_dim_dom"/>
</dbReference>
<dbReference type="RefSeq" id="WP_126778884.1">
    <property type="nucleotide sequence ID" value="NZ_JBQDMR010000036.1"/>
</dbReference>
<dbReference type="PROSITE" id="PS00759">
    <property type="entry name" value="ARGE_DAPE_CPG2_2"/>
    <property type="match status" value="1"/>
</dbReference>
<dbReference type="EMBL" id="NGJU01000006">
    <property type="protein sequence ID" value="RST96603.1"/>
    <property type="molecule type" value="Genomic_DNA"/>
</dbReference>
<keyword evidence="3" id="KW-0645">Protease</keyword>
<dbReference type="OrthoDB" id="9761532at2"/>
<dbReference type="GO" id="GO:0006508">
    <property type="term" value="P:proteolysis"/>
    <property type="evidence" value="ECO:0007669"/>
    <property type="project" value="UniProtKB-KW"/>
</dbReference>
<dbReference type="InterPro" id="IPR011291">
    <property type="entry name" value="Pept_M20A_peptidaseV"/>
</dbReference>
<dbReference type="InterPro" id="IPR001261">
    <property type="entry name" value="ArgE/DapE_CS"/>
</dbReference>
<evidence type="ECO:0000256" key="1">
    <source>
        <dbReference type="ARBA" id="ARBA00001947"/>
    </source>
</evidence>
<evidence type="ECO:0000256" key="8">
    <source>
        <dbReference type="ARBA" id="ARBA00023049"/>
    </source>
</evidence>
<comment type="cofactor">
    <cofactor evidence="1">
        <name>Zn(2+)</name>
        <dbReference type="ChEBI" id="CHEBI:29105"/>
    </cofactor>
</comment>
<keyword evidence="7" id="KW-0224">Dipeptidase</keyword>
<keyword evidence="6" id="KW-0862">Zinc</keyword>
<dbReference type="GO" id="GO:0006526">
    <property type="term" value="P:L-arginine biosynthetic process"/>
    <property type="evidence" value="ECO:0007669"/>
    <property type="project" value="TreeGrafter"/>
</dbReference>
<dbReference type="PANTHER" id="PTHR43808:SF31">
    <property type="entry name" value="N-ACETYL-L-CITRULLINE DEACETYLASE"/>
    <property type="match status" value="1"/>
</dbReference>
<dbReference type="AlphaFoldDB" id="A0A429ZSG3"/>
<evidence type="ECO:0000256" key="5">
    <source>
        <dbReference type="ARBA" id="ARBA00022801"/>
    </source>
</evidence>
<evidence type="ECO:0000313" key="9">
    <source>
        <dbReference type="EMBL" id="RST96603.1"/>
    </source>
</evidence>
<dbReference type="InterPro" id="IPR002933">
    <property type="entry name" value="Peptidase_M20"/>
</dbReference>
<dbReference type="Pfam" id="PF01546">
    <property type="entry name" value="Peptidase_M20"/>
    <property type="match status" value="1"/>
</dbReference>
<dbReference type="SUPFAM" id="SSF53187">
    <property type="entry name" value="Zn-dependent exopeptidases"/>
    <property type="match status" value="1"/>
</dbReference>
<dbReference type="GO" id="GO:0016805">
    <property type="term" value="F:dipeptidase activity"/>
    <property type="evidence" value="ECO:0007669"/>
    <property type="project" value="UniProtKB-KW"/>
</dbReference>
<keyword evidence="5" id="KW-0378">Hydrolase</keyword>
<evidence type="ECO:0000256" key="4">
    <source>
        <dbReference type="ARBA" id="ARBA00022723"/>
    </source>
</evidence>
<evidence type="ECO:0000256" key="6">
    <source>
        <dbReference type="ARBA" id="ARBA00022833"/>
    </source>
</evidence>
<dbReference type="NCBIfam" id="TIGR01887">
    <property type="entry name" value="dipeptidaselike"/>
    <property type="match status" value="1"/>
</dbReference>